<evidence type="ECO:0000256" key="1">
    <source>
        <dbReference type="SAM" id="MobiDB-lite"/>
    </source>
</evidence>
<proteinExistence type="predicted"/>
<evidence type="ECO:0000256" key="2">
    <source>
        <dbReference type="SAM" id="SignalP"/>
    </source>
</evidence>
<dbReference type="OrthoDB" id="5904970at2759"/>
<dbReference type="AlphaFoldDB" id="A0A2G5SEG0"/>
<protein>
    <recommendedName>
        <fullName evidence="5">SCP domain-containing protein</fullName>
    </recommendedName>
</protein>
<organism evidence="3 4">
    <name type="scientific">Caenorhabditis nigoni</name>
    <dbReference type="NCBI Taxonomy" id="1611254"/>
    <lineage>
        <taxon>Eukaryota</taxon>
        <taxon>Metazoa</taxon>
        <taxon>Ecdysozoa</taxon>
        <taxon>Nematoda</taxon>
        <taxon>Chromadorea</taxon>
        <taxon>Rhabditida</taxon>
        <taxon>Rhabditina</taxon>
        <taxon>Rhabditomorpha</taxon>
        <taxon>Rhabditoidea</taxon>
        <taxon>Rhabditidae</taxon>
        <taxon>Peloderinae</taxon>
        <taxon>Caenorhabditis</taxon>
    </lineage>
</organism>
<dbReference type="Proteomes" id="UP000230233">
    <property type="component" value="Unassembled WGS sequence"/>
</dbReference>
<keyword evidence="4" id="KW-1185">Reference proteome</keyword>
<dbReference type="Gene3D" id="3.40.33.10">
    <property type="entry name" value="CAP"/>
    <property type="match status" value="2"/>
</dbReference>
<dbReference type="InterPro" id="IPR035940">
    <property type="entry name" value="CAP_sf"/>
</dbReference>
<feature type="region of interest" description="Disordered" evidence="1">
    <location>
        <begin position="356"/>
        <end position="391"/>
    </location>
</feature>
<accession>A0A2G5SEG0</accession>
<feature type="signal peptide" evidence="2">
    <location>
        <begin position="1"/>
        <end position="16"/>
    </location>
</feature>
<evidence type="ECO:0008006" key="5">
    <source>
        <dbReference type="Google" id="ProtNLM"/>
    </source>
</evidence>
<gene>
    <name evidence="3" type="ORF">B9Z55_027736</name>
</gene>
<sequence length="616" mass="69831">MKFLLLGALLIGATSCQPIHHGYEDLIIKVNYERREYAKFMNISNMYELHWTWNETFNPDTPGARPPGRLSYFQGKDRTALATETHYFAKYYWNKDHHGITTILYPLQKEIRCASREMKYRWGGPYGSRFYDTLCYIEKRLPLEGTDGMLGSGCGTDFNVNGLCRSKNFDFEESSVTTIYMNLLTKLNIERREYAKAMKISNMYKLEWNEALSLVNEEPHSTQTPNFQTYYAGRNRGAYFYEIQARNASNYQWSGDISKWNEQVIEQHESGTLNFLAHLVPEQKAFGCIEKPYVLNSKEINGAKYDLEYDYTCYLGPERSLKNSVWKFGAPGTGCGSDEVEDGLCVGSLPEGYKPFGEFSSKTTSPPITTSSSPPEELKTSPPQAAPEDSLPEELKTLPPIADADQEISSPQEPITPSPHIKAAPEISNQQKYEELLAKLNYDRRELAKAMDVANMFKLVWNDDNAKVAHALSQEQPIENMPVPNYRKFFVGRNKDAIAFEKDITRDFDASSAIELKYRTDDLDDGVVHTLEQFLPTQTEIGCAPFDKVFTFFKFTDDDVEYLDLEYSTICVLTPTSSFKDAVTKSGPAGSECGGCQVEDGLCLQNSEGDKLQCLQ</sequence>
<reference evidence="4" key="1">
    <citation type="submission" date="2017-10" db="EMBL/GenBank/DDBJ databases">
        <title>Rapid genome shrinkage in a self-fertile nematode reveals novel sperm competition proteins.</title>
        <authorList>
            <person name="Yin D."/>
            <person name="Schwarz E.M."/>
            <person name="Thomas C.G."/>
            <person name="Felde R.L."/>
            <person name="Korf I.F."/>
            <person name="Cutter A.D."/>
            <person name="Schartner C.M."/>
            <person name="Ralston E.J."/>
            <person name="Meyer B.J."/>
            <person name="Haag E.S."/>
        </authorList>
    </citation>
    <scope>NUCLEOTIDE SEQUENCE [LARGE SCALE GENOMIC DNA]</scope>
    <source>
        <strain evidence="4">JU1422</strain>
    </source>
</reference>
<comment type="caution">
    <text evidence="3">The sequence shown here is derived from an EMBL/GenBank/DDBJ whole genome shotgun (WGS) entry which is preliminary data.</text>
</comment>
<feature type="chain" id="PRO_5013693868" description="SCP domain-containing protein" evidence="2">
    <location>
        <begin position="17"/>
        <end position="616"/>
    </location>
</feature>
<name>A0A2G5SEG0_9PELO</name>
<dbReference type="EMBL" id="PDUG01000013">
    <property type="protein sequence ID" value="PIC13322.1"/>
    <property type="molecule type" value="Genomic_DNA"/>
</dbReference>
<keyword evidence="2" id="KW-0732">Signal</keyword>
<evidence type="ECO:0000313" key="4">
    <source>
        <dbReference type="Proteomes" id="UP000230233"/>
    </source>
</evidence>
<evidence type="ECO:0000313" key="3">
    <source>
        <dbReference type="EMBL" id="PIC13322.1"/>
    </source>
</evidence>
<feature type="compositionally biased region" description="Low complexity" evidence="1">
    <location>
        <begin position="360"/>
        <end position="375"/>
    </location>
</feature>
<dbReference type="PROSITE" id="PS51257">
    <property type="entry name" value="PROKAR_LIPOPROTEIN"/>
    <property type="match status" value="1"/>
</dbReference>